<proteinExistence type="predicted"/>
<dbReference type="RefSeq" id="XP_014757644.1">
    <property type="nucleotide sequence ID" value="XM_014902158.2"/>
</dbReference>
<reference evidence="3 4" key="1">
    <citation type="journal article" date="2010" name="Nature">
        <title>Genome sequencing and analysis of the model grass Brachypodium distachyon.</title>
        <authorList>
            <consortium name="International Brachypodium Initiative"/>
        </authorList>
    </citation>
    <scope>NUCLEOTIDE SEQUENCE [LARGE SCALE GENOMIC DNA]</scope>
    <source>
        <strain evidence="3">Bd21</strain>
        <strain evidence="4">cv. Bd21</strain>
    </source>
</reference>
<gene>
    <name evidence="4" type="primary">LOC104584851</name>
    <name evidence="3" type="ORF">BRADI_4g05420v3</name>
</gene>
<feature type="transmembrane region" description="Helical" evidence="1">
    <location>
        <begin position="383"/>
        <end position="407"/>
    </location>
</feature>
<evidence type="ECO:0000313" key="3">
    <source>
        <dbReference type="EMBL" id="KQJ86427.1"/>
    </source>
</evidence>
<dbReference type="OrthoDB" id="677696at2759"/>
<dbReference type="RefSeq" id="XP_010238914.2">
    <property type="nucleotide sequence ID" value="XM_010240612.3"/>
</dbReference>
<dbReference type="AlphaFoldDB" id="A0A0Q3HDX4"/>
<feature type="transmembrane region" description="Helical" evidence="1">
    <location>
        <begin position="341"/>
        <end position="363"/>
    </location>
</feature>
<evidence type="ECO:0000313" key="5">
    <source>
        <dbReference type="Proteomes" id="UP000008810"/>
    </source>
</evidence>
<dbReference type="Pfam" id="PF13968">
    <property type="entry name" value="DUF4220"/>
    <property type="match status" value="1"/>
</dbReference>
<keyword evidence="1" id="KW-0812">Transmembrane</keyword>
<keyword evidence="1" id="KW-0472">Membrane</keyword>
<dbReference type="EMBL" id="CM000883">
    <property type="protein sequence ID" value="KQJ86427.1"/>
    <property type="molecule type" value="Genomic_DNA"/>
</dbReference>
<name>A0A0Q3HDX4_BRADI</name>
<organism evidence="3">
    <name type="scientific">Brachypodium distachyon</name>
    <name type="common">Purple false brome</name>
    <name type="synonym">Trachynia distachya</name>
    <dbReference type="NCBI Taxonomy" id="15368"/>
    <lineage>
        <taxon>Eukaryota</taxon>
        <taxon>Viridiplantae</taxon>
        <taxon>Streptophyta</taxon>
        <taxon>Embryophyta</taxon>
        <taxon>Tracheophyta</taxon>
        <taxon>Spermatophyta</taxon>
        <taxon>Magnoliopsida</taxon>
        <taxon>Liliopsida</taxon>
        <taxon>Poales</taxon>
        <taxon>Poaceae</taxon>
        <taxon>BOP clade</taxon>
        <taxon>Pooideae</taxon>
        <taxon>Stipodae</taxon>
        <taxon>Brachypodieae</taxon>
        <taxon>Brachypodium</taxon>
    </lineage>
</organism>
<feature type="transmembrane region" description="Helical" evidence="1">
    <location>
        <begin position="89"/>
        <end position="107"/>
    </location>
</feature>
<dbReference type="PANTHER" id="PTHR31325">
    <property type="entry name" value="OS01G0798800 PROTEIN-RELATED"/>
    <property type="match status" value="1"/>
</dbReference>
<dbReference type="KEGG" id="bdi:104584851"/>
<evidence type="ECO:0000313" key="4">
    <source>
        <dbReference type="EnsemblPlants" id="KQJ86427"/>
    </source>
</evidence>
<dbReference type="InterPro" id="IPR007658">
    <property type="entry name" value="DUF594"/>
</dbReference>
<protein>
    <recommendedName>
        <fullName evidence="2">DUF4220 domain-containing protein</fullName>
    </recommendedName>
</protein>
<keyword evidence="5" id="KW-1185">Reference proteome</keyword>
<accession>A0A0Q3HDX4</accession>
<dbReference type="EnsemblPlants" id="KQJ86427">
    <property type="protein sequence ID" value="KQJ86427"/>
    <property type="gene ID" value="BRADI_4g05420v3"/>
</dbReference>
<evidence type="ECO:0000256" key="1">
    <source>
        <dbReference type="SAM" id="Phobius"/>
    </source>
</evidence>
<feature type="transmembrane region" description="Helical" evidence="1">
    <location>
        <begin position="25"/>
        <end position="46"/>
    </location>
</feature>
<dbReference type="Pfam" id="PF04578">
    <property type="entry name" value="DUF594"/>
    <property type="match status" value="1"/>
</dbReference>
<dbReference type="InterPro" id="IPR025315">
    <property type="entry name" value="DUF4220"/>
</dbReference>
<feature type="domain" description="DUF4220" evidence="2">
    <location>
        <begin position="63"/>
        <end position="458"/>
    </location>
</feature>
<dbReference type="Gramene" id="KQJ86427">
    <property type="protein sequence ID" value="KQJ86427"/>
    <property type="gene ID" value="BRADI_4g05420v3"/>
</dbReference>
<sequence length="730" mass="82689">MMEQKFSVRNATDAATAWAATPVGILVRVEVLVTVSCTLLATLVFFGSGRRTSRSAAFRFLVWLVLMLCYPAVSYTIGLIQSGSFRNDLVVVWACFLLGCADGIFACSVDDSDQQSRTVLNQATQVIYVLLLLLSYIGSLPLQLKVLLLLLWVLNLAKLGMRLWSLLTAGRDRVLTADNWLISNYMAHDYVRSVSDFDPETMRGYRYVVAGHKDVEEGCAEYKLELTDDLVTVERLWQHDGYAGSLLTQKNKPSSSSSKLKDLCLSFALFKLLRRRLGGSNSPMIHERDDIRTLVFARNGLAGGDDHERMFRVIETELGFLFDFFYARYPSPKQSLIPETAIFVASMALSLSTLFCPAMLRYHNPKPGSSGGGMSFVTTSIDIWLARFVIALFLILELYQYMSLVLSDWHKVKMLCRYVRKPSWQGHPLMERLLWLMCRATLTTRYWSHSVGQYSLLHACLKSNRSCILARMPLHKWIKGVLTGMKTVSRRSLPVTVKRAIHRLLRSEWLSNLKYGDRTLQRNNMLQNFDWSTSRYPYGAVGSILVWHIATAICGAKQLEAAADHRPSTDSSSTDSHEVATTLSNYCTYLLYQAPELVTDKIYDARLLMEALQNKIQRFLKHKGCRYKDDMFDQLSRFQSGELDGGYEKTILADGIKLSYQIFDEMPDEAMRWNVLSEMWVELLLSVAPSDNVTAHIKKLATGGELVTQLWALLTHGGLIDKPKKPNYSS</sequence>
<reference evidence="3" key="2">
    <citation type="submission" date="2017-06" db="EMBL/GenBank/DDBJ databases">
        <title>WGS assembly of Brachypodium distachyon.</title>
        <authorList>
            <consortium name="The International Brachypodium Initiative"/>
            <person name="Lucas S."/>
            <person name="Harmon-Smith M."/>
            <person name="Lail K."/>
            <person name="Tice H."/>
            <person name="Grimwood J."/>
            <person name="Bruce D."/>
            <person name="Barry K."/>
            <person name="Shu S."/>
            <person name="Lindquist E."/>
            <person name="Wang M."/>
            <person name="Pitluck S."/>
            <person name="Vogel J.P."/>
            <person name="Garvin D.F."/>
            <person name="Mockler T.C."/>
            <person name="Schmutz J."/>
            <person name="Rokhsar D."/>
            <person name="Bevan M.W."/>
        </authorList>
    </citation>
    <scope>NUCLEOTIDE SEQUENCE</scope>
    <source>
        <strain evidence="3">Bd21</strain>
    </source>
</reference>
<dbReference type="GeneID" id="104584851"/>
<feature type="transmembrane region" description="Helical" evidence="1">
    <location>
        <begin position="58"/>
        <end position="77"/>
    </location>
</feature>
<dbReference type="Proteomes" id="UP000008810">
    <property type="component" value="Chromosome 4"/>
</dbReference>
<evidence type="ECO:0000259" key="2">
    <source>
        <dbReference type="Pfam" id="PF13968"/>
    </source>
</evidence>
<keyword evidence="1" id="KW-1133">Transmembrane helix</keyword>
<reference evidence="4" key="3">
    <citation type="submission" date="2018-08" db="UniProtKB">
        <authorList>
            <consortium name="EnsemblPlants"/>
        </authorList>
    </citation>
    <scope>IDENTIFICATION</scope>
    <source>
        <strain evidence="4">cv. Bd21</strain>
    </source>
</reference>